<dbReference type="PANTHER" id="PTHR46641:SF20">
    <property type="entry name" value="G-PROTEIN COUPLED RECEPTORS FAMILY 1 PROFILE DOMAIN-CONTAINING PROTEIN"/>
    <property type="match status" value="1"/>
</dbReference>
<keyword evidence="2" id="KW-1133">Transmembrane helix</keyword>
<evidence type="ECO:0000313" key="3">
    <source>
        <dbReference type="Proteomes" id="UP000887566"/>
    </source>
</evidence>
<dbReference type="Gene3D" id="1.20.1070.10">
    <property type="entry name" value="Rhodopsin 7-helix transmembrane proteins"/>
    <property type="match status" value="1"/>
</dbReference>
<organism evidence="3 4">
    <name type="scientific">Plectus sambesii</name>
    <dbReference type="NCBI Taxonomy" id="2011161"/>
    <lineage>
        <taxon>Eukaryota</taxon>
        <taxon>Metazoa</taxon>
        <taxon>Ecdysozoa</taxon>
        <taxon>Nematoda</taxon>
        <taxon>Chromadorea</taxon>
        <taxon>Plectida</taxon>
        <taxon>Plectina</taxon>
        <taxon>Plectoidea</taxon>
        <taxon>Plectidae</taxon>
        <taxon>Plectus</taxon>
    </lineage>
</organism>
<dbReference type="SUPFAM" id="SSF81321">
    <property type="entry name" value="Family A G protein-coupled receptor-like"/>
    <property type="match status" value="1"/>
</dbReference>
<dbReference type="PANTHER" id="PTHR46641">
    <property type="entry name" value="FMRFAMIDE RECEPTOR-RELATED"/>
    <property type="match status" value="1"/>
</dbReference>
<evidence type="ECO:0000256" key="2">
    <source>
        <dbReference type="SAM" id="Phobius"/>
    </source>
</evidence>
<sequence length="204" mass="22648">MTSSRHSTSEDRERRCTIMAMIIIVTFVIFNLVASINNFVEASFGEPNPTHEPMRFVWQRAAVFIGNLLICVNSSSNFCIYCLFGRRFRQMCVLIFCPCLVAKNLGYQSFMINANGTMRSTQGSDAGGAVSKDIMALRRLNHSNRALSSDHAVMHGSNGSSFRSKPSPATQRRKRSSDVLLLHHSGNKYTSRLCGTGSVTEQVV</sequence>
<feature type="transmembrane region" description="Helical" evidence="2">
    <location>
        <begin position="60"/>
        <end position="84"/>
    </location>
</feature>
<feature type="region of interest" description="Disordered" evidence="1">
    <location>
        <begin position="152"/>
        <end position="177"/>
    </location>
</feature>
<dbReference type="Proteomes" id="UP000887566">
    <property type="component" value="Unplaced"/>
</dbReference>
<proteinExistence type="predicted"/>
<dbReference type="WBParaSite" id="PSAMB.scaffold1825size27569.g15080.t1">
    <property type="protein sequence ID" value="PSAMB.scaffold1825size27569.g15080.t1"/>
    <property type="gene ID" value="PSAMB.scaffold1825size27569.g15080"/>
</dbReference>
<keyword evidence="2" id="KW-0472">Membrane</keyword>
<keyword evidence="2" id="KW-0812">Transmembrane</keyword>
<reference evidence="4" key="1">
    <citation type="submission" date="2022-11" db="UniProtKB">
        <authorList>
            <consortium name="WormBaseParasite"/>
        </authorList>
    </citation>
    <scope>IDENTIFICATION</scope>
</reference>
<feature type="compositionally biased region" description="Polar residues" evidence="1">
    <location>
        <begin position="157"/>
        <end position="170"/>
    </location>
</feature>
<dbReference type="AlphaFoldDB" id="A0A914VD52"/>
<evidence type="ECO:0000256" key="1">
    <source>
        <dbReference type="SAM" id="MobiDB-lite"/>
    </source>
</evidence>
<feature type="transmembrane region" description="Helical" evidence="2">
    <location>
        <begin position="20"/>
        <end position="40"/>
    </location>
</feature>
<protein>
    <submittedName>
        <fullName evidence="4">Uncharacterized protein</fullName>
    </submittedName>
</protein>
<name>A0A914VD52_9BILA</name>
<evidence type="ECO:0000313" key="4">
    <source>
        <dbReference type="WBParaSite" id="PSAMB.scaffold1825size27569.g15080.t1"/>
    </source>
</evidence>
<dbReference type="InterPro" id="IPR052954">
    <property type="entry name" value="GPCR-Ligand_Int"/>
</dbReference>
<accession>A0A914VD52</accession>
<keyword evidence="3" id="KW-1185">Reference proteome</keyword>